<evidence type="ECO:0000313" key="1">
    <source>
        <dbReference type="EMBL" id="PFH01859.1"/>
    </source>
</evidence>
<reference evidence="1 2" key="1">
    <citation type="submission" date="2017-09" db="EMBL/GenBank/DDBJ databases">
        <title>Evaluation of Pacific Biosciences Sequencing Technology to Finishing C. thermocellum Genome Sequences.</title>
        <authorList>
            <person name="Brown S."/>
        </authorList>
    </citation>
    <scope>NUCLEOTIDE SEQUENCE [LARGE SCALE GENOMIC DNA]</scope>
    <source>
        <strain evidence="1 2">AD2</strain>
    </source>
</reference>
<comment type="caution">
    <text evidence="1">The sequence shown here is derived from an EMBL/GenBank/DDBJ whole genome shotgun (WGS) entry which is preliminary data.</text>
</comment>
<dbReference type="EMBL" id="PDBW01000001">
    <property type="protein sequence ID" value="PFH01859.1"/>
    <property type="molecule type" value="Genomic_DNA"/>
</dbReference>
<proteinExistence type="predicted"/>
<organism evidence="1 2">
    <name type="scientific">Acetivibrio thermocellus AD2</name>
    <dbReference type="NCBI Taxonomy" id="1138384"/>
    <lineage>
        <taxon>Bacteria</taxon>
        <taxon>Bacillati</taxon>
        <taxon>Bacillota</taxon>
        <taxon>Clostridia</taxon>
        <taxon>Eubacteriales</taxon>
        <taxon>Oscillospiraceae</taxon>
        <taxon>Acetivibrio</taxon>
    </lineage>
</organism>
<evidence type="ECO:0000313" key="2">
    <source>
        <dbReference type="Proteomes" id="UP000223596"/>
    </source>
</evidence>
<gene>
    <name evidence="1" type="ORF">M972_11603</name>
</gene>
<dbReference type="Proteomes" id="UP000223596">
    <property type="component" value="Unassembled WGS sequence"/>
</dbReference>
<protein>
    <submittedName>
        <fullName evidence="1">Uncharacterized protein</fullName>
    </submittedName>
</protein>
<accession>A0AB36TD14</accession>
<name>A0AB36TD14_ACETH</name>
<dbReference type="AlphaFoldDB" id="A0AB36TD14"/>
<sequence length="138" mass="16359">MQFLEYLVLFENKIRYTLGILKAYKALNIPQIDTEVNPAETCPSPSCRRSSSDKIQPCPKPFTRIQPYKDESVGTWPYRSGINREQTRCLSLLRCKGRRQTRWNTCRRPRQYTGNSGRRSERRLKLLSSITYYVNHYF</sequence>